<accession>A0A2P6QQ89</accession>
<protein>
    <submittedName>
        <fullName evidence="1">Uncharacterized protein</fullName>
    </submittedName>
</protein>
<organism evidence="1 2">
    <name type="scientific">Rosa chinensis</name>
    <name type="common">China rose</name>
    <dbReference type="NCBI Taxonomy" id="74649"/>
    <lineage>
        <taxon>Eukaryota</taxon>
        <taxon>Viridiplantae</taxon>
        <taxon>Streptophyta</taxon>
        <taxon>Embryophyta</taxon>
        <taxon>Tracheophyta</taxon>
        <taxon>Spermatophyta</taxon>
        <taxon>Magnoliopsida</taxon>
        <taxon>eudicotyledons</taxon>
        <taxon>Gunneridae</taxon>
        <taxon>Pentapetalae</taxon>
        <taxon>rosids</taxon>
        <taxon>fabids</taxon>
        <taxon>Rosales</taxon>
        <taxon>Rosaceae</taxon>
        <taxon>Rosoideae</taxon>
        <taxon>Rosoideae incertae sedis</taxon>
        <taxon>Rosa</taxon>
    </lineage>
</organism>
<evidence type="ECO:0000313" key="2">
    <source>
        <dbReference type="Proteomes" id="UP000238479"/>
    </source>
</evidence>
<reference evidence="1 2" key="1">
    <citation type="journal article" date="2018" name="Nat. Genet.">
        <title>The Rosa genome provides new insights in the design of modern roses.</title>
        <authorList>
            <person name="Bendahmane M."/>
        </authorList>
    </citation>
    <scope>NUCLEOTIDE SEQUENCE [LARGE SCALE GENOMIC DNA]</scope>
    <source>
        <strain evidence="2">cv. Old Blush</strain>
    </source>
</reference>
<name>A0A2P6QQ89_ROSCH</name>
<proteinExistence type="predicted"/>
<sequence length="54" mass="6143">MGSEYLAKLLSKVLHLKALIWQRIPRIIALINKTIRPSLFHRTAMSCLNKSPGL</sequence>
<dbReference type="EMBL" id="PDCK01000042">
    <property type="protein sequence ID" value="PRQ36343.1"/>
    <property type="molecule type" value="Genomic_DNA"/>
</dbReference>
<keyword evidence="2" id="KW-1185">Reference proteome</keyword>
<dbReference type="Gramene" id="PRQ36343">
    <property type="protein sequence ID" value="PRQ36343"/>
    <property type="gene ID" value="RchiOBHm_Chr4g0390411"/>
</dbReference>
<gene>
    <name evidence="1" type="ORF">RchiOBHm_Chr4g0390411</name>
</gene>
<evidence type="ECO:0000313" key="1">
    <source>
        <dbReference type="EMBL" id="PRQ36343.1"/>
    </source>
</evidence>
<dbReference type="Proteomes" id="UP000238479">
    <property type="component" value="Chromosome 4"/>
</dbReference>
<comment type="caution">
    <text evidence="1">The sequence shown here is derived from an EMBL/GenBank/DDBJ whole genome shotgun (WGS) entry which is preliminary data.</text>
</comment>
<dbReference type="AlphaFoldDB" id="A0A2P6QQ89"/>